<gene>
    <name evidence="10" type="ORF">EM848_06540</name>
    <name evidence="9" type="ORF">EMO90_08410</name>
</gene>
<dbReference type="SUPFAM" id="SSF141523">
    <property type="entry name" value="L,D-transpeptidase catalytic domain-like"/>
    <property type="match status" value="1"/>
</dbReference>
<keyword evidence="7" id="KW-1133">Transmembrane helix</keyword>
<dbReference type="GO" id="GO:0008360">
    <property type="term" value="P:regulation of cell shape"/>
    <property type="evidence" value="ECO:0007669"/>
    <property type="project" value="UniProtKB-UniRule"/>
</dbReference>
<keyword evidence="7" id="KW-0812">Transmembrane</keyword>
<evidence type="ECO:0000313" key="12">
    <source>
        <dbReference type="Proteomes" id="UP000374630"/>
    </source>
</evidence>
<dbReference type="CDD" id="cd16913">
    <property type="entry name" value="YkuD_like"/>
    <property type="match status" value="1"/>
</dbReference>
<dbReference type="GO" id="GO:0018104">
    <property type="term" value="P:peptidoglycan-protein cross-linking"/>
    <property type="evidence" value="ECO:0007669"/>
    <property type="project" value="TreeGrafter"/>
</dbReference>
<accession>A0A5J5DTX4</accession>
<dbReference type="GO" id="GO:0071555">
    <property type="term" value="P:cell wall organization"/>
    <property type="evidence" value="ECO:0007669"/>
    <property type="project" value="UniProtKB-UniRule"/>
</dbReference>
<keyword evidence="7" id="KW-0472">Membrane</keyword>
<dbReference type="InterPro" id="IPR038063">
    <property type="entry name" value="Transpep_catalytic_dom"/>
</dbReference>
<dbReference type="PANTHER" id="PTHR30582">
    <property type="entry name" value="L,D-TRANSPEPTIDASE"/>
    <property type="match status" value="1"/>
</dbReference>
<feature type="active site" description="Proton donor/acceptor" evidence="6">
    <location>
        <position position="479"/>
    </location>
</feature>
<evidence type="ECO:0000313" key="9">
    <source>
        <dbReference type="EMBL" id="KAA8819258.1"/>
    </source>
</evidence>
<evidence type="ECO:0000256" key="2">
    <source>
        <dbReference type="ARBA" id="ARBA00022679"/>
    </source>
</evidence>
<sequence length="548" mass="57280">MRAMANAINEGFDPERTAYIPPLPAPETLTMPGSGPARGHDHTRGAAHLASKRHTGLIVALCVLAAVLVIAVGGFFGARSYFADRVAPGVTFAGESLAGKSADEARAVVESKAADSRIAVSAQDGKTFTASLDDLGVSVDVDATVANLVAAKAGGSVADDLSRINPWSAQDVPLVVSTDKLALSNALTAQFIDESERAVASTVSYGPETKNFAVTPGKEGQSPVSKSVEDAVVQAAAHPGTTVNASVTYETVAMPITVQTAQKAADDANARLNVKLVVNNGAKKSFTVPAEEVAKWIGFDEDPDAGTIALKYDDKAAESYLNQVLPNELKQDMVKASVVTNKAGKVMITLQEGVDGVTVANTDDAVSQVVNALHSGSDVTATVKTDVTKFETDSRVVDYESPNGDPHVVVNLSEQKVYAYKGSTLVNTFLTSTGKLSTPTDNGTFFVYIKYEKKTMRGADYVTPNVPWSIFYNQGEALHGAPWNPDGIAKGEPRSHGCVNMNVADAKWMYDFLPVGAMVQVVGTTPTAAVRAPAPDPAADPAAAAPVA</sequence>
<evidence type="ECO:0000256" key="3">
    <source>
        <dbReference type="ARBA" id="ARBA00022960"/>
    </source>
</evidence>
<dbReference type="Gene3D" id="2.40.440.10">
    <property type="entry name" value="L,D-transpeptidase catalytic domain-like"/>
    <property type="match status" value="1"/>
</dbReference>
<dbReference type="GO" id="GO:0071972">
    <property type="term" value="F:peptidoglycan L,D-transpeptidase activity"/>
    <property type="evidence" value="ECO:0007669"/>
    <property type="project" value="TreeGrafter"/>
</dbReference>
<dbReference type="Proteomes" id="UP000345527">
    <property type="component" value="Unassembled WGS sequence"/>
</dbReference>
<feature type="active site" description="Nucleophile" evidence="6">
    <location>
        <position position="498"/>
    </location>
</feature>
<keyword evidence="2" id="KW-0808">Transferase</keyword>
<dbReference type="UniPathway" id="UPA00219"/>
<dbReference type="GO" id="GO:0016740">
    <property type="term" value="F:transferase activity"/>
    <property type="evidence" value="ECO:0007669"/>
    <property type="project" value="UniProtKB-KW"/>
</dbReference>
<evidence type="ECO:0000256" key="5">
    <source>
        <dbReference type="ARBA" id="ARBA00023316"/>
    </source>
</evidence>
<evidence type="ECO:0000313" key="10">
    <source>
        <dbReference type="EMBL" id="KAA8823166.1"/>
    </source>
</evidence>
<dbReference type="InterPro" id="IPR005490">
    <property type="entry name" value="LD_TPept_cat_dom"/>
</dbReference>
<evidence type="ECO:0000256" key="1">
    <source>
        <dbReference type="ARBA" id="ARBA00004752"/>
    </source>
</evidence>
<dbReference type="AlphaFoldDB" id="A0A5J5DTX4"/>
<protein>
    <submittedName>
        <fullName evidence="10">Murein L,D-transpeptidase</fullName>
    </submittedName>
</protein>
<keyword evidence="12" id="KW-1185">Reference proteome</keyword>
<keyword evidence="5 6" id="KW-0961">Cell wall biogenesis/degradation</keyword>
<keyword evidence="3 6" id="KW-0133">Cell shape</keyword>
<evidence type="ECO:0000256" key="6">
    <source>
        <dbReference type="PROSITE-ProRule" id="PRU01373"/>
    </source>
</evidence>
<dbReference type="GO" id="GO:0005576">
    <property type="term" value="C:extracellular region"/>
    <property type="evidence" value="ECO:0007669"/>
    <property type="project" value="TreeGrafter"/>
</dbReference>
<dbReference type="PANTHER" id="PTHR30582:SF2">
    <property type="entry name" value="L,D-TRANSPEPTIDASE YCIB-RELATED"/>
    <property type="match status" value="1"/>
</dbReference>
<dbReference type="PROSITE" id="PS52029">
    <property type="entry name" value="LD_TPASE"/>
    <property type="match status" value="1"/>
</dbReference>
<dbReference type="EMBL" id="RZOA01000011">
    <property type="protein sequence ID" value="KAA8823166.1"/>
    <property type="molecule type" value="Genomic_DNA"/>
</dbReference>
<dbReference type="InterPro" id="IPR050979">
    <property type="entry name" value="LD-transpeptidase"/>
</dbReference>
<proteinExistence type="predicted"/>
<evidence type="ECO:0000256" key="4">
    <source>
        <dbReference type="ARBA" id="ARBA00022984"/>
    </source>
</evidence>
<dbReference type="EMBL" id="RZNZ01000011">
    <property type="protein sequence ID" value="KAA8819258.1"/>
    <property type="molecule type" value="Genomic_DNA"/>
</dbReference>
<reference evidence="11 12" key="1">
    <citation type="journal article" date="2019" name="Syst. Appl. Microbiol.">
        <title>Characterization of Bifidobacterium species in feaces of the Egyptian fruit bat: Description of B. vespertilionis sp. nov. and B. rousetti sp. nov.</title>
        <authorList>
            <person name="Modesto M."/>
            <person name="Satti M."/>
            <person name="Watanabe K."/>
            <person name="Puglisi E."/>
            <person name="Morelli L."/>
            <person name="Huang C.-H."/>
            <person name="Liou J.-S."/>
            <person name="Miyashita M."/>
            <person name="Tamura T."/>
            <person name="Saito S."/>
            <person name="Mori K."/>
            <person name="Huang L."/>
            <person name="Sciavilla P."/>
            <person name="Sandri C."/>
            <person name="Spiezio C."/>
            <person name="Vitali F."/>
            <person name="Cavalieri D."/>
            <person name="Perpetuini G."/>
            <person name="Tofalo R."/>
            <person name="Bonetti A."/>
            <person name="Arita M."/>
            <person name="Mattarelli P."/>
        </authorList>
    </citation>
    <scope>NUCLEOTIDE SEQUENCE [LARGE SCALE GENOMIC DNA]</scope>
    <source>
        <strain evidence="9 12">RST16</strain>
        <strain evidence="10 11">RST8</strain>
    </source>
</reference>
<name>A0A5J5DTX4_9BIFI</name>
<dbReference type="OrthoDB" id="3176960at2"/>
<dbReference type="Pfam" id="PF03734">
    <property type="entry name" value="YkuD"/>
    <property type="match status" value="1"/>
</dbReference>
<keyword evidence="4 6" id="KW-0573">Peptidoglycan synthesis</keyword>
<comment type="pathway">
    <text evidence="1 6">Cell wall biogenesis; peptidoglycan biosynthesis.</text>
</comment>
<feature type="transmembrane region" description="Helical" evidence="7">
    <location>
        <begin position="57"/>
        <end position="78"/>
    </location>
</feature>
<evidence type="ECO:0000259" key="8">
    <source>
        <dbReference type="PROSITE" id="PS52029"/>
    </source>
</evidence>
<evidence type="ECO:0000313" key="11">
    <source>
        <dbReference type="Proteomes" id="UP000345527"/>
    </source>
</evidence>
<organism evidence="10 11">
    <name type="scientific">Bifidobacterium vespertilionis</name>
    <dbReference type="NCBI Taxonomy" id="2562524"/>
    <lineage>
        <taxon>Bacteria</taxon>
        <taxon>Bacillati</taxon>
        <taxon>Actinomycetota</taxon>
        <taxon>Actinomycetes</taxon>
        <taxon>Bifidobacteriales</taxon>
        <taxon>Bifidobacteriaceae</taxon>
        <taxon>Bifidobacterium</taxon>
    </lineage>
</organism>
<evidence type="ECO:0000256" key="7">
    <source>
        <dbReference type="SAM" id="Phobius"/>
    </source>
</evidence>
<feature type="domain" description="L,D-TPase catalytic" evidence="8">
    <location>
        <begin position="406"/>
        <end position="522"/>
    </location>
</feature>
<dbReference type="Proteomes" id="UP000374630">
    <property type="component" value="Unassembled WGS sequence"/>
</dbReference>
<comment type="caution">
    <text evidence="10">The sequence shown here is derived from an EMBL/GenBank/DDBJ whole genome shotgun (WGS) entry which is preliminary data.</text>
</comment>